<proteinExistence type="predicted"/>
<dbReference type="Pfam" id="PF10853">
    <property type="entry name" value="DUF2650"/>
    <property type="match status" value="2"/>
</dbReference>
<evidence type="ECO:0000313" key="4">
    <source>
        <dbReference type="Proteomes" id="UP000827892"/>
    </source>
</evidence>
<evidence type="ECO:0000256" key="2">
    <source>
        <dbReference type="SAM" id="SignalP"/>
    </source>
</evidence>
<protein>
    <submittedName>
        <fullName evidence="3">Uncharacterized protein</fullName>
    </submittedName>
</protein>
<dbReference type="InterPro" id="IPR022559">
    <property type="entry name" value="SUP-1-like"/>
</dbReference>
<feature type="transmembrane region" description="Helical" evidence="1">
    <location>
        <begin position="75"/>
        <end position="99"/>
    </location>
</feature>
<feature type="transmembrane region" description="Helical" evidence="1">
    <location>
        <begin position="111"/>
        <end position="133"/>
    </location>
</feature>
<keyword evidence="1" id="KW-0472">Membrane</keyword>
<evidence type="ECO:0000256" key="1">
    <source>
        <dbReference type="SAM" id="Phobius"/>
    </source>
</evidence>
<dbReference type="EMBL" id="CP090893">
    <property type="protein sequence ID" value="ULU00288.1"/>
    <property type="molecule type" value="Genomic_DNA"/>
</dbReference>
<name>A0AAE9DBR9_CAEBR</name>
<sequence length="225" mass="23859">MMSYLALAACIGIALAANVEHDVKSAVNEVTTTKDGDTYCPVPLVGTKCGTSSIFHYWKCCGDLNKECCFNLQTWVWVTLALFGVIFIASFVISLVRCVCCRNASHFGNSLVMLNLKVFGFCVIVIALGLVLAGSNDGGAGAAYGAAKGTNGSAFISLEGGAYCPGQNGKFCGSTSFAHYYNCCGDNNAECCFALQIWVYITLAVLVLIMIISTFIGIICCCCKK</sequence>
<keyword evidence="2" id="KW-0732">Signal</keyword>
<reference evidence="3 4" key="1">
    <citation type="submission" date="2022-05" db="EMBL/GenBank/DDBJ databases">
        <title>Chromosome-level reference genomes for two strains of Caenorhabditis briggsae: an improved platform for comparative genomics.</title>
        <authorList>
            <person name="Stevens L."/>
            <person name="Andersen E.C."/>
        </authorList>
    </citation>
    <scope>NUCLEOTIDE SEQUENCE [LARGE SCALE GENOMIC DNA]</scope>
    <source>
        <strain evidence="3">QX1410_ONT</strain>
        <tissue evidence="3">Whole-organism</tissue>
    </source>
</reference>
<dbReference type="Proteomes" id="UP000827892">
    <property type="component" value="Chromosome III"/>
</dbReference>
<dbReference type="PANTHER" id="PTHR34149">
    <property type="entry name" value="PROTEIN CBG11905-RELATED"/>
    <property type="match status" value="1"/>
</dbReference>
<feature type="transmembrane region" description="Helical" evidence="1">
    <location>
        <begin position="197"/>
        <end position="223"/>
    </location>
</feature>
<accession>A0AAE9DBR9</accession>
<keyword evidence="1" id="KW-1133">Transmembrane helix</keyword>
<feature type="signal peptide" evidence="2">
    <location>
        <begin position="1"/>
        <end position="16"/>
    </location>
</feature>
<keyword evidence="1" id="KW-0812">Transmembrane</keyword>
<gene>
    <name evidence="3" type="ORF">L3Y34_001059</name>
</gene>
<dbReference type="PANTHER" id="PTHR34149:SF13">
    <property type="entry name" value="PROTEIN SUP-1"/>
    <property type="match status" value="1"/>
</dbReference>
<feature type="chain" id="PRO_5041976869" evidence="2">
    <location>
        <begin position="17"/>
        <end position="225"/>
    </location>
</feature>
<organism evidence="3 4">
    <name type="scientific">Caenorhabditis briggsae</name>
    <dbReference type="NCBI Taxonomy" id="6238"/>
    <lineage>
        <taxon>Eukaryota</taxon>
        <taxon>Metazoa</taxon>
        <taxon>Ecdysozoa</taxon>
        <taxon>Nematoda</taxon>
        <taxon>Chromadorea</taxon>
        <taxon>Rhabditida</taxon>
        <taxon>Rhabditina</taxon>
        <taxon>Rhabditomorpha</taxon>
        <taxon>Rhabditoidea</taxon>
        <taxon>Rhabditidae</taxon>
        <taxon>Peloderinae</taxon>
        <taxon>Caenorhabditis</taxon>
    </lineage>
</organism>
<dbReference type="AlphaFoldDB" id="A0AAE9DBR9"/>
<evidence type="ECO:0000313" key="3">
    <source>
        <dbReference type="EMBL" id="ULU00288.1"/>
    </source>
</evidence>